<dbReference type="PROSITE" id="PS50181">
    <property type="entry name" value="FBOX"/>
    <property type="match status" value="1"/>
</dbReference>
<sequence>MKQQNKKMKESSRALSKKNLPYQRFSLLNKLPIVILDHIASYLNGSDALSYSECTTKIVLISERKFWQSLGPYKNVKYCIISSLPKESYYLISCDYFIQKLSDRQYRRFYYVAFLPWKLEKMTKHCNTQSFQTFVRLYSYSTHFCASTMPIYQFLDYSFMYEYRPLNKLEIKLFRALRIGVFNQNPIIISKISQFEMNLNTRFFFGLIKKWINFSCFLLAGGSVLTSLLINDVDTTSQDLDFFWIGGSWLEFCSQIDRFRRRSQANIIAETNLNNKVIEFVLCFDHEQKIRLQFIFGRPNCNISFVLNTFDIDVVQIGYNGSKLISTLGFHQAIAARTFISYKLTHDINDVGLYIDRCFKYNLRGFTWLCPMDFDDIIAQKPIVCASEAIDYGFNDFYFNVDSFEIQKKFLDLYPFSNDE</sequence>
<organism evidence="2 3">
    <name type="scientific">Rotaria magnacalcarata</name>
    <dbReference type="NCBI Taxonomy" id="392030"/>
    <lineage>
        <taxon>Eukaryota</taxon>
        <taxon>Metazoa</taxon>
        <taxon>Spiralia</taxon>
        <taxon>Gnathifera</taxon>
        <taxon>Rotifera</taxon>
        <taxon>Eurotatoria</taxon>
        <taxon>Bdelloidea</taxon>
        <taxon>Philodinida</taxon>
        <taxon>Philodinidae</taxon>
        <taxon>Rotaria</taxon>
    </lineage>
</organism>
<dbReference type="AlphaFoldDB" id="A0A816ZAD5"/>
<dbReference type="EMBL" id="CAJNRG010016543">
    <property type="protein sequence ID" value="CAF2203373.1"/>
    <property type="molecule type" value="Genomic_DNA"/>
</dbReference>
<evidence type="ECO:0000313" key="3">
    <source>
        <dbReference type="Proteomes" id="UP000663887"/>
    </source>
</evidence>
<gene>
    <name evidence="2" type="ORF">XDN619_LOCUS32906</name>
</gene>
<evidence type="ECO:0000259" key="1">
    <source>
        <dbReference type="PROSITE" id="PS50181"/>
    </source>
</evidence>
<proteinExistence type="predicted"/>
<dbReference type="Proteomes" id="UP000663887">
    <property type="component" value="Unassembled WGS sequence"/>
</dbReference>
<comment type="caution">
    <text evidence="2">The sequence shown here is derived from an EMBL/GenBank/DDBJ whole genome shotgun (WGS) entry which is preliminary data.</text>
</comment>
<reference evidence="2" key="1">
    <citation type="submission" date="2021-02" db="EMBL/GenBank/DDBJ databases">
        <authorList>
            <person name="Nowell W R."/>
        </authorList>
    </citation>
    <scope>NUCLEOTIDE SEQUENCE</scope>
</reference>
<accession>A0A816ZAD5</accession>
<protein>
    <recommendedName>
        <fullName evidence="1">F-box domain-containing protein</fullName>
    </recommendedName>
</protein>
<evidence type="ECO:0000313" key="2">
    <source>
        <dbReference type="EMBL" id="CAF2203373.1"/>
    </source>
</evidence>
<feature type="domain" description="F-box" evidence="1">
    <location>
        <begin position="25"/>
        <end position="70"/>
    </location>
</feature>
<dbReference type="InterPro" id="IPR001810">
    <property type="entry name" value="F-box_dom"/>
</dbReference>
<name>A0A816ZAD5_9BILA</name>